<name>M8BM35_AEGTA</name>
<evidence type="ECO:0000313" key="1">
    <source>
        <dbReference type="EnsemblPlants" id="EMT07814"/>
    </source>
</evidence>
<reference evidence="1" key="1">
    <citation type="submission" date="2015-06" db="UniProtKB">
        <authorList>
            <consortium name="EnsemblPlants"/>
        </authorList>
    </citation>
    <scope>IDENTIFICATION</scope>
</reference>
<protein>
    <submittedName>
        <fullName evidence="1">Uncharacterized protein</fullName>
    </submittedName>
</protein>
<proteinExistence type="predicted"/>
<sequence>MAILLKTASVRIDLVIRDDGGRLYDRGKVAPTNHDGGGNGHGGGRHISGAGDGVRGGYAMNPEPFLFVFKGVAYLCSSGVRARAMMITLAGISVPLSNRGTCRYQVGSSLLSLESFLVM</sequence>
<accession>M8BM35</accession>
<dbReference type="AlphaFoldDB" id="M8BM35"/>
<dbReference type="EnsemblPlants" id="EMT07814">
    <property type="protein sequence ID" value="EMT07814"/>
    <property type="gene ID" value="F775_24516"/>
</dbReference>
<organism evidence="1">
    <name type="scientific">Aegilops tauschii</name>
    <name type="common">Tausch's goatgrass</name>
    <name type="synonym">Aegilops squarrosa</name>
    <dbReference type="NCBI Taxonomy" id="37682"/>
    <lineage>
        <taxon>Eukaryota</taxon>
        <taxon>Viridiplantae</taxon>
        <taxon>Streptophyta</taxon>
        <taxon>Embryophyta</taxon>
        <taxon>Tracheophyta</taxon>
        <taxon>Spermatophyta</taxon>
        <taxon>Magnoliopsida</taxon>
        <taxon>Liliopsida</taxon>
        <taxon>Poales</taxon>
        <taxon>Poaceae</taxon>
        <taxon>BOP clade</taxon>
        <taxon>Pooideae</taxon>
        <taxon>Triticodae</taxon>
        <taxon>Triticeae</taxon>
        <taxon>Triticinae</taxon>
        <taxon>Aegilops</taxon>
    </lineage>
</organism>